<accession>A0A428IZU5</accession>
<dbReference type="RefSeq" id="WP_125433224.1">
    <property type="nucleotide sequence ID" value="NZ_RWIS01000015.1"/>
</dbReference>
<dbReference type="AlphaFoldDB" id="A0A428IZU5"/>
<proteinExistence type="predicted"/>
<keyword evidence="2" id="KW-1185">Reference proteome</keyword>
<evidence type="ECO:0000313" key="1">
    <source>
        <dbReference type="EMBL" id="RSK24718.1"/>
    </source>
</evidence>
<sequence>MLFLLFTAVAAVANGQTVLQGDSLYRGLQIGRSTFKDIRRVMGNGYKRGKMIRQFHVKWRVGSAGSYQVVYGYTLEYQKAGVQFAIETTEKPEDQQTITGIQFRSKASIITSKGISPTNTFADVISQYGPLDTTQTRRTIPYVYGWSVDRGEKTEKRYTILRYGNGIRFVSYGPMNKAENLNMRRVDEIWLD</sequence>
<gene>
    <name evidence="1" type="ORF">EI290_18855</name>
</gene>
<name>A0A428IZU5_9BACT</name>
<organism evidence="1 2">
    <name type="scientific">Hymenobacter metallilatus</name>
    <dbReference type="NCBI Taxonomy" id="2493666"/>
    <lineage>
        <taxon>Bacteria</taxon>
        <taxon>Pseudomonadati</taxon>
        <taxon>Bacteroidota</taxon>
        <taxon>Cytophagia</taxon>
        <taxon>Cytophagales</taxon>
        <taxon>Hymenobacteraceae</taxon>
        <taxon>Hymenobacter</taxon>
    </lineage>
</organism>
<dbReference type="Proteomes" id="UP000280066">
    <property type="component" value="Unassembled WGS sequence"/>
</dbReference>
<dbReference type="EMBL" id="RWIS01000015">
    <property type="protein sequence ID" value="RSK24718.1"/>
    <property type="molecule type" value="Genomic_DNA"/>
</dbReference>
<reference evidence="1 2" key="1">
    <citation type="submission" date="2018-12" db="EMBL/GenBank/DDBJ databases">
        <authorList>
            <person name="Feng G."/>
            <person name="Zhu H."/>
        </authorList>
    </citation>
    <scope>NUCLEOTIDE SEQUENCE [LARGE SCALE GENOMIC DNA]</scope>
    <source>
        <strain evidence="1 2">9PBR-2</strain>
    </source>
</reference>
<comment type="caution">
    <text evidence="1">The sequence shown here is derived from an EMBL/GenBank/DDBJ whole genome shotgun (WGS) entry which is preliminary data.</text>
</comment>
<dbReference type="OrthoDB" id="886022at2"/>
<protein>
    <submittedName>
        <fullName evidence="1">Uncharacterized protein</fullName>
    </submittedName>
</protein>
<evidence type="ECO:0000313" key="2">
    <source>
        <dbReference type="Proteomes" id="UP000280066"/>
    </source>
</evidence>